<evidence type="ECO:0000313" key="1">
    <source>
        <dbReference type="EMBL" id="CAF9932130.1"/>
    </source>
</evidence>
<dbReference type="AlphaFoldDB" id="A0A8H3FXY2"/>
<dbReference type="EMBL" id="CAJPDR010000321">
    <property type="protein sequence ID" value="CAF9932130.1"/>
    <property type="molecule type" value="Genomic_DNA"/>
</dbReference>
<name>A0A8H3FXY2_9LECA</name>
<accession>A0A8H3FXY2</accession>
<reference evidence="1" key="1">
    <citation type="submission" date="2021-03" db="EMBL/GenBank/DDBJ databases">
        <authorList>
            <person name="Tagirdzhanova G."/>
        </authorList>
    </citation>
    <scope>NUCLEOTIDE SEQUENCE</scope>
</reference>
<gene>
    <name evidence="1" type="ORF">ALECFALPRED_005220</name>
</gene>
<keyword evidence="2" id="KW-1185">Reference proteome</keyword>
<sequence length="485" mass="55343">MSIFGGLANETLIQIIKETSADDIAALASCCKHLHFLAQGRFAFHREKEATADDIVVGWDMWTTSAIHPSKHLEDILEDDDIRFYTRKMKIGSLEYGDPEDDEIGGWTEDVVEEGEPAAVVILLLALYPNLKILHIYEPGQEWWKTEEWGNLFRSLTSTARGGATNRLRIFSRLSKFRLIGCTEDSGMEANAAMISPFMSIPAMRTIQGRGVDGRNIKWPYGTARSGVIEIYHQCSDIDTESLTEQIRGVKALEAFTYHFCRSLTYGIEDTKLDGEDAETPFGDAEKYEEKDTPRWEPRAISAALLRYASHSLTFLELRATNLMGSARFRDGEPLLGSLRSFNVLSEVRLDTMMLIKTVKCFGGVSLVRGKSWREESWEETKVQWLVDFIPVSIRKFGMHWKHVGRGLSKNEVAAMFTYLPERTEALPYLLEIAVEHGNWQTREEKEGLEELRLKCEENDIKLVRREGQNLTPWSEQKKENPFQL</sequence>
<comment type="caution">
    <text evidence="1">The sequence shown here is derived from an EMBL/GenBank/DDBJ whole genome shotgun (WGS) entry which is preliminary data.</text>
</comment>
<dbReference type="OrthoDB" id="5421601at2759"/>
<evidence type="ECO:0008006" key="3">
    <source>
        <dbReference type="Google" id="ProtNLM"/>
    </source>
</evidence>
<protein>
    <recommendedName>
        <fullName evidence="3">F-box protein</fullName>
    </recommendedName>
</protein>
<proteinExistence type="predicted"/>
<evidence type="ECO:0000313" key="2">
    <source>
        <dbReference type="Proteomes" id="UP000664203"/>
    </source>
</evidence>
<dbReference type="Proteomes" id="UP000664203">
    <property type="component" value="Unassembled WGS sequence"/>
</dbReference>
<organism evidence="1 2">
    <name type="scientific">Alectoria fallacina</name>
    <dbReference type="NCBI Taxonomy" id="1903189"/>
    <lineage>
        <taxon>Eukaryota</taxon>
        <taxon>Fungi</taxon>
        <taxon>Dikarya</taxon>
        <taxon>Ascomycota</taxon>
        <taxon>Pezizomycotina</taxon>
        <taxon>Lecanoromycetes</taxon>
        <taxon>OSLEUM clade</taxon>
        <taxon>Lecanoromycetidae</taxon>
        <taxon>Lecanorales</taxon>
        <taxon>Lecanorineae</taxon>
        <taxon>Parmeliaceae</taxon>
        <taxon>Alectoria</taxon>
    </lineage>
</organism>